<dbReference type="Gene3D" id="3.60.10.10">
    <property type="entry name" value="Endonuclease/exonuclease/phosphatase"/>
    <property type="match status" value="1"/>
</dbReference>
<evidence type="ECO:0000256" key="2">
    <source>
        <dbReference type="ARBA" id="ARBA00012369"/>
    </source>
</evidence>
<dbReference type="AlphaFoldDB" id="A0A8K1CPM1"/>
<dbReference type="GO" id="GO:0005576">
    <property type="term" value="C:extracellular region"/>
    <property type="evidence" value="ECO:0007669"/>
    <property type="project" value="InterPro"/>
</dbReference>
<evidence type="ECO:0000313" key="5">
    <source>
        <dbReference type="EMBL" id="TMW67180.1"/>
    </source>
</evidence>
<accession>A0A8K1CPM1</accession>
<keyword evidence="6" id="KW-1185">Reference proteome</keyword>
<dbReference type="InterPro" id="IPR038772">
    <property type="entry name" value="Sph/SMPD2-like"/>
</dbReference>
<keyword evidence="3" id="KW-0378">Hydrolase</keyword>
<organism evidence="5 6">
    <name type="scientific">Pythium oligandrum</name>
    <name type="common">Mycoparasitic fungus</name>
    <dbReference type="NCBI Taxonomy" id="41045"/>
    <lineage>
        <taxon>Eukaryota</taxon>
        <taxon>Sar</taxon>
        <taxon>Stramenopiles</taxon>
        <taxon>Oomycota</taxon>
        <taxon>Peronosporomycetes</taxon>
        <taxon>Pythiales</taxon>
        <taxon>Pythiaceae</taxon>
        <taxon>Pythium</taxon>
    </lineage>
</organism>
<feature type="domain" description="Endonuclease/exonuclease/phosphatase" evidence="4">
    <location>
        <begin position="36"/>
        <end position="305"/>
    </location>
</feature>
<dbReference type="PANTHER" id="PTHR16320:SF1">
    <property type="entry name" value="SPHINGOMYELINASE DDB_G0288017"/>
    <property type="match status" value="1"/>
</dbReference>
<dbReference type="InterPro" id="IPR036691">
    <property type="entry name" value="Endo/exonu/phosph_ase_sf"/>
</dbReference>
<gene>
    <name evidence="5" type="ORF">Poli38472_012296</name>
</gene>
<dbReference type="OrthoDB" id="40902at2759"/>
<dbReference type="SUPFAM" id="SSF56219">
    <property type="entry name" value="DNase I-like"/>
    <property type="match status" value="1"/>
</dbReference>
<dbReference type="PANTHER" id="PTHR16320">
    <property type="entry name" value="SPHINGOMYELINASE FAMILY MEMBER"/>
    <property type="match status" value="1"/>
</dbReference>
<dbReference type="Pfam" id="PF03372">
    <property type="entry name" value="Exo_endo_phos"/>
    <property type="match status" value="1"/>
</dbReference>
<evidence type="ECO:0000256" key="1">
    <source>
        <dbReference type="ARBA" id="ARBA00006335"/>
    </source>
</evidence>
<dbReference type="GO" id="GO:0004767">
    <property type="term" value="F:sphingomyelin phosphodiesterase activity"/>
    <property type="evidence" value="ECO:0007669"/>
    <property type="project" value="UniProtKB-EC"/>
</dbReference>
<dbReference type="InterPro" id="IPR005135">
    <property type="entry name" value="Endo/exonuclease/phosphatase"/>
</dbReference>
<comment type="similarity">
    <text evidence="1">Belongs to the neutral sphingomyelinase family.</text>
</comment>
<evidence type="ECO:0000259" key="4">
    <source>
        <dbReference type="Pfam" id="PF03372"/>
    </source>
</evidence>
<reference evidence="5" key="1">
    <citation type="submission" date="2019-03" db="EMBL/GenBank/DDBJ databases">
        <title>Long read genome sequence of the mycoparasitic Pythium oligandrum ATCC 38472 isolated from sugarbeet rhizosphere.</title>
        <authorList>
            <person name="Gaulin E."/>
        </authorList>
    </citation>
    <scope>NUCLEOTIDE SEQUENCE</scope>
    <source>
        <strain evidence="5">ATCC 38472_TT</strain>
    </source>
</reference>
<evidence type="ECO:0000256" key="3">
    <source>
        <dbReference type="ARBA" id="ARBA00022801"/>
    </source>
</evidence>
<comment type="caution">
    <text evidence="5">The sequence shown here is derived from an EMBL/GenBank/DDBJ whole genome shotgun (WGS) entry which is preliminary data.</text>
</comment>
<evidence type="ECO:0000313" key="6">
    <source>
        <dbReference type="Proteomes" id="UP000794436"/>
    </source>
</evidence>
<name>A0A8K1CPM1_PYTOL</name>
<sequence length="429" mass="48001">MTETERMPTIRERIAVLSVNMFIRPEGIHSGKWFGSGDHKDLRTSLLLRKIRDFDIVILQEMFEVGIRQRHFVRAAYDLGFKYHAGSVWPRLTDRFLIDGGLLILSRYPIVERGQHSFSLGSGSDGVCSKGVLYARVQLSPDLADSLHVFTTHTQAGDRLKEYSIRAAQLKELQQFVAKTIREDPYAPLLITGDFNLDARHDLRHDPATGDVYSTPCEESQVYQTLYSDLHGVLAAGRTLVDLMKHHDTTKLSGHIHPITNGDGHATLYHESDPLSEEKIGKCIDYMFFSPGVRERRSVSGDIPTLHLSVIPGKTDVDHGDVAAILLATDADTNASTRFPITHLSDHYALRGEFELEVTPVNRPDGSPPRPGQRLYEILQLHFPPKAFTQRTQHLWQWKVRIALLAIALSSTSLVVVIGQTLTSALGTS</sequence>
<proteinExistence type="inferred from homology"/>
<dbReference type="GO" id="GO:0005737">
    <property type="term" value="C:cytoplasm"/>
    <property type="evidence" value="ECO:0007669"/>
    <property type="project" value="TreeGrafter"/>
</dbReference>
<dbReference type="InterPro" id="IPR017766">
    <property type="entry name" value="Sphingomyelinase/PLipase_C"/>
</dbReference>
<dbReference type="CDD" id="cd09078">
    <property type="entry name" value="nSMase"/>
    <property type="match status" value="1"/>
</dbReference>
<protein>
    <recommendedName>
        <fullName evidence="2">sphingomyelin phosphodiesterase</fullName>
        <ecNumber evidence="2">3.1.4.12</ecNumber>
    </recommendedName>
</protein>
<dbReference type="Proteomes" id="UP000794436">
    <property type="component" value="Unassembled WGS sequence"/>
</dbReference>
<dbReference type="EMBL" id="SPLM01000005">
    <property type="protein sequence ID" value="TMW67180.1"/>
    <property type="molecule type" value="Genomic_DNA"/>
</dbReference>
<dbReference type="EC" id="3.1.4.12" evidence="2"/>